<dbReference type="Proteomes" id="UP000248714">
    <property type="component" value="Unassembled WGS sequence"/>
</dbReference>
<feature type="compositionally biased region" description="Low complexity" evidence="1">
    <location>
        <begin position="156"/>
        <end position="188"/>
    </location>
</feature>
<sequence>MPRCSTGASGWPASSERRPRDRGCWSSSAAAELVVVDRLEELFTLDLPAREQHRPHRTASPAELWRKPLPAGLTTDFAYSPDGSLFAAFDSTQTLRLWRVRDRKPAGDPVKAAVGGRNANGKMAFSPDGKRIALTAVERRGSDFVTRPEIWDVSDPDTPSSSSTCRAATRRPSTTSTSARTGARSRSSVPPPESTCGTPTRSGSSPASATHPAIRSPSSSGSVVCPARTTGHLVAEPRPRSATTGPTPSSPPTRRS</sequence>
<feature type="region of interest" description="Disordered" evidence="1">
    <location>
        <begin position="1"/>
        <end position="23"/>
    </location>
</feature>
<dbReference type="Gene3D" id="2.130.10.10">
    <property type="entry name" value="YVTN repeat-like/Quinoprotein amine dehydrogenase"/>
    <property type="match status" value="1"/>
</dbReference>
<accession>A0ABX9EKH3</accession>
<feature type="region of interest" description="Disordered" evidence="1">
    <location>
        <begin position="148"/>
        <end position="256"/>
    </location>
</feature>
<evidence type="ECO:0000256" key="1">
    <source>
        <dbReference type="SAM" id="MobiDB-lite"/>
    </source>
</evidence>
<gene>
    <name evidence="2" type="ORF">C8D87_101952</name>
</gene>
<name>A0ABX9EKH3_9PSEU</name>
<proteinExistence type="predicted"/>
<dbReference type="InterPro" id="IPR015943">
    <property type="entry name" value="WD40/YVTN_repeat-like_dom_sf"/>
</dbReference>
<evidence type="ECO:0008006" key="4">
    <source>
        <dbReference type="Google" id="ProtNLM"/>
    </source>
</evidence>
<feature type="compositionally biased region" description="Polar residues" evidence="1">
    <location>
        <begin position="195"/>
        <end position="208"/>
    </location>
</feature>
<organism evidence="2 3">
    <name type="scientific">Lentzea atacamensis</name>
    <dbReference type="NCBI Taxonomy" id="531938"/>
    <lineage>
        <taxon>Bacteria</taxon>
        <taxon>Bacillati</taxon>
        <taxon>Actinomycetota</taxon>
        <taxon>Actinomycetes</taxon>
        <taxon>Pseudonocardiales</taxon>
        <taxon>Pseudonocardiaceae</taxon>
        <taxon>Lentzea</taxon>
    </lineage>
</organism>
<evidence type="ECO:0000313" key="3">
    <source>
        <dbReference type="Proteomes" id="UP000248714"/>
    </source>
</evidence>
<evidence type="ECO:0000313" key="2">
    <source>
        <dbReference type="EMBL" id="RAS70651.1"/>
    </source>
</evidence>
<reference evidence="2 3" key="1">
    <citation type="submission" date="2018-06" db="EMBL/GenBank/DDBJ databases">
        <title>Genomic Encyclopedia of Type Strains, Phase IV (KMG-IV): sequencing the most valuable type-strain genomes for metagenomic binning, comparative biology and taxonomic classification.</title>
        <authorList>
            <person name="Goeker M."/>
        </authorList>
    </citation>
    <scope>NUCLEOTIDE SEQUENCE [LARGE SCALE GENOMIC DNA]</scope>
    <source>
        <strain evidence="2 3">DSM 45479</strain>
    </source>
</reference>
<comment type="caution">
    <text evidence="2">The sequence shown here is derived from an EMBL/GenBank/DDBJ whole genome shotgun (WGS) entry which is preliminary data.</text>
</comment>
<keyword evidence="3" id="KW-1185">Reference proteome</keyword>
<protein>
    <recommendedName>
        <fullName evidence="4">WD40-like Beta Propeller Repeat</fullName>
    </recommendedName>
</protein>
<dbReference type="SUPFAM" id="SSF101908">
    <property type="entry name" value="Putative isomerase YbhE"/>
    <property type="match status" value="1"/>
</dbReference>
<dbReference type="EMBL" id="QLTT01000001">
    <property type="protein sequence ID" value="RAS70651.1"/>
    <property type="molecule type" value="Genomic_DNA"/>
</dbReference>